<comment type="similarity">
    <text evidence="1">Belongs to the Gfa family.</text>
</comment>
<dbReference type="GO" id="GO:0016846">
    <property type="term" value="F:carbon-sulfur lyase activity"/>
    <property type="evidence" value="ECO:0007669"/>
    <property type="project" value="InterPro"/>
</dbReference>
<keyword evidence="8" id="KW-1185">Reference proteome</keyword>
<reference evidence="7" key="1">
    <citation type="journal article" date="2021" name="Nat. Commun.">
        <title>Genetic determinants of endophytism in the Arabidopsis root mycobiome.</title>
        <authorList>
            <person name="Mesny F."/>
            <person name="Miyauchi S."/>
            <person name="Thiergart T."/>
            <person name="Pickel B."/>
            <person name="Atanasova L."/>
            <person name="Karlsson M."/>
            <person name="Huettel B."/>
            <person name="Barry K.W."/>
            <person name="Haridas S."/>
            <person name="Chen C."/>
            <person name="Bauer D."/>
            <person name="Andreopoulos W."/>
            <person name="Pangilinan J."/>
            <person name="LaButti K."/>
            <person name="Riley R."/>
            <person name="Lipzen A."/>
            <person name="Clum A."/>
            <person name="Drula E."/>
            <person name="Henrissat B."/>
            <person name="Kohler A."/>
            <person name="Grigoriev I.V."/>
            <person name="Martin F.M."/>
            <person name="Hacquard S."/>
        </authorList>
    </citation>
    <scope>NUCLEOTIDE SEQUENCE</scope>
    <source>
        <strain evidence="7">MPI-CAGE-CH-0230</strain>
    </source>
</reference>
<comment type="caution">
    <text evidence="7">The sequence shown here is derived from an EMBL/GenBank/DDBJ whole genome shotgun (WGS) entry which is preliminary data.</text>
</comment>
<dbReference type="InterPro" id="IPR006913">
    <property type="entry name" value="CENP-V/GFA"/>
</dbReference>
<dbReference type="AlphaFoldDB" id="A0A9P8YJI4"/>
<name>A0A9P8YJI4_9PEZI</name>
<feature type="compositionally biased region" description="Acidic residues" evidence="5">
    <location>
        <begin position="56"/>
        <end position="68"/>
    </location>
</feature>
<feature type="domain" description="CENP-V/GFA" evidence="6">
    <location>
        <begin position="8"/>
        <end position="136"/>
    </location>
</feature>
<dbReference type="PANTHER" id="PTHR33337:SF40">
    <property type="entry name" value="CENP-V_GFA DOMAIN-CONTAINING PROTEIN-RELATED"/>
    <property type="match status" value="1"/>
</dbReference>
<protein>
    <recommendedName>
        <fullName evidence="6">CENP-V/GFA domain-containing protein</fullName>
    </recommendedName>
</protein>
<dbReference type="RefSeq" id="XP_046019624.1">
    <property type="nucleotide sequence ID" value="XM_046151141.1"/>
</dbReference>
<evidence type="ECO:0000256" key="2">
    <source>
        <dbReference type="ARBA" id="ARBA00022723"/>
    </source>
</evidence>
<dbReference type="PANTHER" id="PTHR33337">
    <property type="entry name" value="GFA DOMAIN-CONTAINING PROTEIN"/>
    <property type="match status" value="1"/>
</dbReference>
<dbReference type="Gene3D" id="2.170.150.70">
    <property type="match status" value="1"/>
</dbReference>
<dbReference type="GO" id="GO:0046872">
    <property type="term" value="F:metal ion binding"/>
    <property type="evidence" value="ECO:0007669"/>
    <property type="project" value="UniProtKB-KW"/>
</dbReference>
<dbReference type="SUPFAM" id="SSF51316">
    <property type="entry name" value="Mss4-like"/>
    <property type="match status" value="2"/>
</dbReference>
<dbReference type="InterPro" id="IPR011057">
    <property type="entry name" value="Mss4-like_sf"/>
</dbReference>
<accession>A0A9P8YJI4</accession>
<dbReference type="Pfam" id="PF04828">
    <property type="entry name" value="GFA"/>
    <property type="match status" value="1"/>
</dbReference>
<dbReference type="Gene3D" id="3.90.1590.10">
    <property type="entry name" value="glutathione-dependent formaldehyde- activating enzyme (gfa)"/>
    <property type="match status" value="1"/>
</dbReference>
<feature type="region of interest" description="Disordered" evidence="5">
    <location>
        <begin position="55"/>
        <end position="75"/>
    </location>
</feature>
<gene>
    <name evidence="7" type="ORF">B0I36DRAFT_261420</name>
</gene>
<dbReference type="EMBL" id="JAGTJQ010000001">
    <property type="protein sequence ID" value="KAH7041569.1"/>
    <property type="molecule type" value="Genomic_DNA"/>
</dbReference>
<organism evidence="7 8">
    <name type="scientific">Microdochium trichocladiopsis</name>
    <dbReference type="NCBI Taxonomy" id="1682393"/>
    <lineage>
        <taxon>Eukaryota</taxon>
        <taxon>Fungi</taxon>
        <taxon>Dikarya</taxon>
        <taxon>Ascomycota</taxon>
        <taxon>Pezizomycotina</taxon>
        <taxon>Sordariomycetes</taxon>
        <taxon>Xylariomycetidae</taxon>
        <taxon>Xylariales</taxon>
        <taxon>Microdochiaceae</taxon>
        <taxon>Microdochium</taxon>
    </lineage>
</organism>
<dbReference type="PROSITE" id="PS51891">
    <property type="entry name" value="CENP_V_GFA"/>
    <property type="match status" value="1"/>
</dbReference>
<evidence type="ECO:0000259" key="6">
    <source>
        <dbReference type="PROSITE" id="PS51891"/>
    </source>
</evidence>
<keyword evidence="3" id="KW-0862">Zinc</keyword>
<dbReference type="Proteomes" id="UP000756346">
    <property type="component" value="Unassembled WGS sequence"/>
</dbReference>
<dbReference type="OrthoDB" id="5422068at2759"/>
<evidence type="ECO:0000256" key="3">
    <source>
        <dbReference type="ARBA" id="ARBA00022833"/>
    </source>
</evidence>
<proteinExistence type="inferred from homology"/>
<evidence type="ECO:0000256" key="4">
    <source>
        <dbReference type="ARBA" id="ARBA00023239"/>
    </source>
</evidence>
<evidence type="ECO:0000256" key="5">
    <source>
        <dbReference type="SAM" id="MobiDB-lite"/>
    </source>
</evidence>
<evidence type="ECO:0000313" key="8">
    <source>
        <dbReference type="Proteomes" id="UP000756346"/>
    </source>
</evidence>
<evidence type="ECO:0000256" key="1">
    <source>
        <dbReference type="ARBA" id="ARBA00005495"/>
    </source>
</evidence>
<sequence length="361" mass="39970">MRPNTIELVSECLCKANRFTTRVPLLRLPLSATCCHCSTCRHFTGGLYTCTTAWPEQEEEEEEEEEERTENNYPRSPFSANADIFFCATCCTLMFFDCTEDGKASYGVIGKARELVKIRHNKFLAGTLDGGALPWTRDANPVDMGRPRMWMDGEQVPIRCYCGGVDLVLLNPRGATGVVSPDFVDAKTGKRRVVVDACGSCSKVVGTPLTYWTTAELRHIAYPPSSISARQFPRDTSELAAAAVEQAQSQRGGEGKANGLGSLMVFGSSPGVQRYSCARCSATVFYAHQQNPGQVNVALGVLRTGDDGVRAERVLAWDLPRSAVHFVDECRSEWRKAVVERMIASAERWNAENDRARTRYR</sequence>
<keyword evidence="2" id="KW-0479">Metal-binding</keyword>
<keyword evidence="4" id="KW-0456">Lyase</keyword>
<evidence type="ECO:0000313" key="7">
    <source>
        <dbReference type="EMBL" id="KAH7041569.1"/>
    </source>
</evidence>
<dbReference type="GeneID" id="70180687"/>